<evidence type="ECO:0000313" key="3">
    <source>
        <dbReference type="Proteomes" id="UP000663824"/>
    </source>
</evidence>
<dbReference type="EMBL" id="CAJNRE010018088">
    <property type="protein sequence ID" value="CAF2161365.1"/>
    <property type="molecule type" value="Genomic_DNA"/>
</dbReference>
<organism evidence="1 3">
    <name type="scientific">Rotaria magnacalcarata</name>
    <dbReference type="NCBI Taxonomy" id="392030"/>
    <lineage>
        <taxon>Eukaryota</taxon>
        <taxon>Metazoa</taxon>
        <taxon>Spiralia</taxon>
        <taxon>Gnathifera</taxon>
        <taxon>Rotifera</taxon>
        <taxon>Eurotatoria</taxon>
        <taxon>Bdelloidea</taxon>
        <taxon>Philodinida</taxon>
        <taxon>Philodinidae</taxon>
        <taxon>Rotaria</taxon>
    </lineage>
</organism>
<sequence>MNFRHWRAANELSPIGEYPVKFVGVGVEQDPSTPTPTPTPSILPVGIRQLEKVQWTFTNVSHGNSPIGESSVNFRQYVPWKFVNYWRNSYWRSSGTP</sequence>
<protein>
    <submittedName>
        <fullName evidence="1">Uncharacterized protein</fullName>
    </submittedName>
</protein>
<comment type="caution">
    <text evidence="1">The sequence shown here is derived from an EMBL/GenBank/DDBJ whole genome shotgun (WGS) entry which is preliminary data.</text>
</comment>
<evidence type="ECO:0000313" key="2">
    <source>
        <dbReference type="EMBL" id="CAF4869972.1"/>
    </source>
</evidence>
<name>A0A816YFS2_9BILA</name>
<dbReference type="Proteomes" id="UP000663824">
    <property type="component" value="Unassembled WGS sequence"/>
</dbReference>
<accession>A0A816YFS2</accession>
<dbReference type="EMBL" id="CAJOBI010166024">
    <property type="protein sequence ID" value="CAF4869972.1"/>
    <property type="molecule type" value="Genomic_DNA"/>
</dbReference>
<dbReference type="AlphaFoldDB" id="A0A816YFS2"/>
<reference evidence="1" key="1">
    <citation type="submission" date="2021-02" db="EMBL/GenBank/DDBJ databases">
        <authorList>
            <person name="Nowell W R."/>
        </authorList>
    </citation>
    <scope>NUCLEOTIDE SEQUENCE</scope>
</reference>
<gene>
    <name evidence="1" type="ORF">MBJ925_LOCUS33111</name>
    <name evidence="2" type="ORF">SMN809_LOCUS50288</name>
</gene>
<evidence type="ECO:0000313" key="1">
    <source>
        <dbReference type="EMBL" id="CAF2161365.1"/>
    </source>
</evidence>
<dbReference type="Proteomes" id="UP000676336">
    <property type="component" value="Unassembled WGS sequence"/>
</dbReference>
<proteinExistence type="predicted"/>